<geneLocation type="plasmid" evidence="1 2">
    <name>pPma4326F</name>
</geneLocation>
<evidence type="ECO:0000313" key="1">
    <source>
        <dbReference type="EMBL" id="QHF00658.1"/>
    </source>
</evidence>
<keyword evidence="1" id="KW-0614">Plasmid</keyword>
<evidence type="ECO:0000313" key="2">
    <source>
        <dbReference type="Proteomes" id="UP000003811"/>
    </source>
</evidence>
<name>A0A8T8CBS7_PSEYM</name>
<protein>
    <submittedName>
        <fullName evidence="1">Uncharacterized protein</fullName>
    </submittedName>
</protein>
<accession>A0A8T8CBS7</accession>
<dbReference type="AlphaFoldDB" id="A0A8T8CBS7"/>
<organism evidence="1 2">
    <name type="scientific">Pseudomonas syringae pv. maculicola str. ES4326</name>
    <dbReference type="NCBI Taxonomy" id="629265"/>
    <lineage>
        <taxon>Bacteria</taxon>
        <taxon>Pseudomonadati</taxon>
        <taxon>Pseudomonadota</taxon>
        <taxon>Gammaproteobacteria</taxon>
        <taxon>Pseudomonadales</taxon>
        <taxon>Pseudomonadaceae</taxon>
        <taxon>Pseudomonas</taxon>
    </lineage>
</organism>
<dbReference type="Proteomes" id="UP000003811">
    <property type="component" value="Plasmid pPma4326F"/>
</dbReference>
<gene>
    <name evidence="1" type="ORF">PMA4326_029620</name>
</gene>
<sequence length="231" mass="25324">MMTDAGQPIVAPPIQVLQPLLAGSTNSLIDLGTRFASGLAEIGLPTSFDLQDNWVKLTLLTDQGDISFALMEPEGCGLSNEALPMRIGVSLSFGVPDGNVLTDKPDTFFYLPSSFTVDQLLALGRGQFAPEQFTELLNMSVRHAMSSPRDKFPRSILLMIAERTSLRDTGVRYFELWTQSREGVEIQHLRPTNNPHIAAAEARSLGFHPTIYRCQSGSFISFTETDGGVFL</sequence>
<proteinExistence type="predicted"/>
<dbReference type="RefSeq" id="WP_050775027.1">
    <property type="nucleotide sequence ID" value="NZ_CP047261.1"/>
</dbReference>
<reference evidence="1 2" key="1">
    <citation type="journal article" date="2011" name="PLoS Pathog.">
        <title>Dynamic evolution of pathogenicity revealed by sequencing and comparative genomics of 19 Pseudomonas syringae isolates.</title>
        <authorList>
            <person name="Baltrus D.A."/>
            <person name="Nishimura M.T."/>
            <person name="Romanchuk A."/>
            <person name="Chang J.H."/>
            <person name="Mukhtar M.S."/>
            <person name="Cherkis K."/>
            <person name="Roach J."/>
            <person name="Grant S.R."/>
            <person name="Jones C.D."/>
            <person name="Dangl J.L."/>
        </authorList>
    </citation>
    <scope>NUCLEOTIDE SEQUENCE [LARGE SCALE GENOMIC DNA]</scope>
    <source>
        <strain evidence="1 2">ES4326</strain>
    </source>
</reference>
<dbReference type="EMBL" id="CP047261">
    <property type="protein sequence ID" value="QHF00658.1"/>
    <property type="molecule type" value="Genomic_DNA"/>
</dbReference>